<organism evidence="2">
    <name type="scientific">marine sediment metagenome</name>
    <dbReference type="NCBI Taxonomy" id="412755"/>
    <lineage>
        <taxon>unclassified sequences</taxon>
        <taxon>metagenomes</taxon>
        <taxon>ecological metagenomes</taxon>
    </lineage>
</organism>
<proteinExistence type="predicted"/>
<evidence type="ECO:0000256" key="1">
    <source>
        <dbReference type="SAM" id="Phobius"/>
    </source>
</evidence>
<comment type="caution">
    <text evidence="2">The sequence shown here is derived from an EMBL/GenBank/DDBJ whole genome shotgun (WGS) entry which is preliminary data.</text>
</comment>
<gene>
    <name evidence="2" type="ORF">LCGC14_2100130</name>
</gene>
<name>A0A0F9GNB7_9ZZZZ</name>
<dbReference type="EMBL" id="LAZR01025750">
    <property type="protein sequence ID" value="KKL70920.1"/>
    <property type="molecule type" value="Genomic_DNA"/>
</dbReference>
<protein>
    <submittedName>
        <fullName evidence="2">Uncharacterized protein</fullName>
    </submittedName>
</protein>
<feature type="transmembrane region" description="Helical" evidence="1">
    <location>
        <begin position="6"/>
        <end position="32"/>
    </location>
</feature>
<sequence>MMIIVGIIVVSVVGSVIAIIHFGIPLIIIGIVKLFKRRKNDT</sequence>
<keyword evidence="1" id="KW-1133">Transmembrane helix</keyword>
<accession>A0A0F9GNB7</accession>
<keyword evidence="1" id="KW-0812">Transmembrane</keyword>
<evidence type="ECO:0000313" key="2">
    <source>
        <dbReference type="EMBL" id="KKL70920.1"/>
    </source>
</evidence>
<keyword evidence="1" id="KW-0472">Membrane</keyword>
<reference evidence="2" key="1">
    <citation type="journal article" date="2015" name="Nature">
        <title>Complex archaea that bridge the gap between prokaryotes and eukaryotes.</title>
        <authorList>
            <person name="Spang A."/>
            <person name="Saw J.H."/>
            <person name="Jorgensen S.L."/>
            <person name="Zaremba-Niedzwiedzka K."/>
            <person name="Martijn J."/>
            <person name="Lind A.E."/>
            <person name="van Eijk R."/>
            <person name="Schleper C."/>
            <person name="Guy L."/>
            <person name="Ettema T.J."/>
        </authorList>
    </citation>
    <scope>NUCLEOTIDE SEQUENCE</scope>
</reference>
<dbReference type="AlphaFoldDB" id="A0A0F9GNB7"/>